<evidence type="ECO:0000313" key="1">
    <source>
        <dbReference type="EMBL" id="MEM5406032.1"/>
    </source>
</evidence>
<keyword evidence="2" id="KW-1185">Reference proteome</keyword>
<reference evidence="1" key="1">
    <citation type="submission" date="2024-01" db="EMBL/GenBank/DDBJ databases">
        <title>The diversity of rhizobia nodulating Mimosa spp. in eleven states of Brazil covering several biomes is determined by host plant, location, and edaphic factors.</title>
        <authorList>
            <person name="Rouws L."/>
            <person name="Barauna A."/>
            <person name="Beukes C."/>
            <person name="De Faria S.M."/>
            <person name="Gross E."/>
            <person name="Dos Reis Junior F.B."/>
            <person name="Simon M."/>
            <person name="Maluk M."/>
            <person name="Odee D.W."/>
            <person name="Kenicer G."/>
            <person name="Young J.P.W."/>
            <person name="Reis V.M."/>
            <person name="Zilli J."/>
            <person name="James E.K."/>
        </authorList>
    </citation>
    <scope>NUCLEOTIDE SEQUENCE</scope>
    <source>
        <strain evidence="1">JPY452</strain>
    </source>
</reference>
<name>A0ACC6RXA1_9BURK</name>
<comment type="caution">
    <text evidence="1">The sequence shown here is derived from an EMBL/GenBank/DDBJ whole genome shotgun (WGS) entry which is preliminary data.</text>
</comment>
<dbReference type="EMBL" id="JAYMRU010000054">
    <property type="protein sequence ID" value="MEM5406032.1"/>
    <property type="molecule type" value="Genomic_DNA"/>
</dbReference>
<dbReference type="Proteomes" id="UP001392318">
    <property type="component" value="Unassembled WGS sequence"/>
</dbReference>
<sequence length="96" mass="10370">MGTVTQQFQWDMIGPGATVGVFLHSFNIDEYAGFNINVALASDEPEGAYESIAAQLTDGATTVFFGAFARTLWVQNQTVGPQPYISATLVMFDQQG</sequence>
<proteinExistence type="predicted"/>
<evidence type="ECO:0000313" key="2">
    <source>
        <dbReference type="Proteomes" id="UP001392318"/>
    </source>
</evidence>
<protein>
    <submittedName>
        <fullName evidence="1">Uncharacterized protein</fullName>
    </submittedName>
</protein>
<gene>
    <name evidence="1" type="ORF">VSR83_39585</name>
</gene>
<organism evidence="1 2">
    <name type="scientific">Paraburkholderia unamae</name>
    <dbReference type="NCBI Taxonomy" id="219649"/>
    <lineage>
        <taxon>Bacteria</taxon>
        <taxon>Pseudomonadati</taxon>
        <taxon>Pseudomonadota</taxon>
        <taxon>Betaproteobacteria</taxon>
        <taxon>Burkholderiales</taxon>
        <taxon>Burkholderiaceae</taxon>
        <taxon>Paraburkholderia</taxon>
    </lineage>
</organism>
<accession>A0ACC6RXA1</accession>